<dbReference type="InterPro" id="IPR003593">
    <property type="entry name" value="AAA+_ATPase"/>
</dbReference>
<reference evidence="10 11" key="1">
    <citation type="submission" date="2018-09" db="EMBL/GenBank/DDBJ databases">
        <title>Gemmobacter lutimaris sp. nov., a marine bacterium isolated from tidal flat.</title>
        <authorList>
            <person name="Lee D.W."/>
            <person name="Yoo Y."/>
            <person name="Kim J.-J."/>
            <person name="Kim B.S."/>
        </authorList>
    </citation>
    <scope>NUCLEOTIDE SEQUENCE [LARGE SCALE GENOMIC DNA]</scope>
    <source>
        <strain evidence="10 11">YJ-T1-11</strain>
    </source>
</reference>
<evidence type="ECO:0000256" key="6">
    <source>
        <dbReference type="ARBA" id="ARBA00023136"/>
    </source>
</evidence>
<comment type="caution">
    <text evidence="10">The sequence shown here is derived from an EMBL/GenBank/DDBJ whole genome shotgun (WGS) entry which is preliminary data.</text>
</comment>
<keyword evidence="5 7" id="KW-1133">Transmembrane helix</keyword>
<dbReference type="AlphaFoldDB" id="A0A398BU05"/>
<feature type="transmembrane region" description="Helical" evidence="7">
    <location>
        <begin position="42"/>
        <end position="62"/>
    </location>
</feature>
<accession>A0A398BU05</accession>
<protein>
    <submittedName>
        <fullName evidence="10">ATP-binding cassette domain-containing protein</fullName>
    </submittedName>
</protein>
<dbReference type="InterPro" id="IPR003439">
    <property type="entry name" value="ABC_transporter-like_ATP-bd"/>
</dbReference>
<dbReference type="PROSITE" id="PS50893">
    <property type="entry name" value="ABC_TRANSPORTER_2"/>
    <property type="match status" value="1"/>
</dbReference>
<dbReference type="SUPFAM" id="SSF52540">
    <property type="entry name" value="P-loop containing nucleoside triphosphate hydrolases"/>
    <property type="match status" value="1"/>
</dbReference>
<gene>
    <name evidence="10" type="ORF">D2N39_15870</name>
</gene>
<name>A0A398BU05_9RHOB</name>
<dbReference type="InterPro" id="IPR027417">
    <property type="entry name" value="P-loop_NTPase"/>
</dbReference>
<dbReference type="Gene3D" id="3.40.50.300">
    <property type="entry name" value="P-loop containing nucleotide triphosphate hydrolases"/>
    <property type="match status" value="1"/>
</dbReference>
<dbReference type="PROSITE" id="PS50929">
    <property type="entry name" value="ABC_TM1F"/>
    <property type="match status" value="1"/>
</dbReference>
<dbReference type="GO" id="GO:0140359">
    <property type="term" value="F:ABC-type transporter activity"/>
    <property type="evidence" value="ECO:0007669"/>
    <property type="project" value="InterPro"/>
</dbReference>
<dbReference type="InterPro" id="IPR036640">
    <property type="entry name" value="ABC1_TM_sf"/>
</dbReference>
<feature type="transmembrane region" description="Helical" evidence="7">
    <location>
        <begin position="165"/>
        <end position="185"/>
    </location>
</feature>
<keyword evidence="11" id="KW-1185">Reference proteome</keyword>
<dbReference type="Pfam" id="PF00005">
    <property type="entry name" value="ABC_tran"/>
    <property type="match status" value="1"/>
</dbReference>
<dbReference type="Proteomes" id="UP000266649">
    <property type="component" value="Unassembled WGS sequence"/>
</dbReference>
<evidence type="ECO:0000313" key="11">
    <source>
        <dbReference type="Proteomes" id="UP000266649"/>
    </source>
</evidence>
<sequence length="545" mass="57354">MSALWQILRLMLRDQRAAMVRGAALAVLVLAMGVALLGLSGWFITAAAAAGLAGVGATFDVFRPSAMVRFLALGRAAARYGERLATHDATLRALESLRLRLLTGHLAAPWQKLIRLRGAEALNRLTADVDALDGLPLRLALPLLAGGATQLLAFAALWMLTGWQVAVWVMAVSVAGGALVLWHMARHTLRPSRRAEAAAQAFRTRLIDMIRARDDLAVYGHLEAQQVAVRSAEARRHEWRLGLDRTDRRAGAVLAGLSALVAGGTLWLGLTMAQDGRLTPAIAALGVFAALALAETLMPLRRAVADLGRMADAARRIKGGLVSPLPTLATVTGTGGLQVSTLRLARPGESLSLTAPLSFAVAPGETVALTGPSGAGKSTVLLALAGLHPPLSGQIMLAGRPLAEWDDPSLRALLTLVPQRSVLMAGTVAEALRLAAPEATGDQMWQALEATALADTIRARGGLEMRLGSRGTGLSGGEARRLVLARALLRRPAILLLDEPTEGLDPATATHVLNGIRAHLPQAAILLASHRDAETDQALRKVTVL</sequence>
<keyword evidence="3" id="KW-0547">Nucleotide-binding</keyword>
<dbReference type="GO" id="GO:0016887">
    <property type="term" value="F:ATP hydrolysis activity"/>
    <property type="evidence" value="ECO:0007669"/>
    <property type="project" value="InterPro"/>
</dbReference>
<dbReference type="PANTHER" id="PTHR24221:SF654">
    <property type="entry name" value="ATP-BINDING CASSETTE SUB-FAMILY B MEMBER 6"/>
    <property type="match status" value="1"/>
</dbReference>
<evidence type="ECO:0000313" key="10">
    <source>
        <dbReference type="EMBL" id="RID90773.1"/>
    </source>
</evidence>
<dbReference type="OrthoDB" id="5288404at2"/>
<dbReference type="RefSeq" id="WP_119135764.1">
    <property type="nucleotide sequence ID" value="NZ_QXXQ01000010.1"/>
</dbReference>
<evidence type="ECO:0000256" key="5">
    <source>
        <dbReference type="ARBA" id="ARBA00022989"/>
    </source>
</evidence>
<keyword evidence="4 10" id="KW-0067">ATP-binding</keyword>
<dbReference type="SUPFAM" id="SSF90123">
    <property type="entry name" value="ABC transporter transmembrane region"/>
    <property type="match status" value="1"/>
</dbReference>
<evidence type="ECO:0000256" key="2">
    <source>
        <dbReference type="ARBA" id="ARBA00022692"/>
    </source>
</evidence>
<evidence type="ECO:0000259" key="8">
    <source>
        <dbReference type="PROSITE" id="PS50893"/>
    </source>
</evidence>
<comment type="subcellular location">
    <subcellularLocation>
        <location evidence="1">Cell membrane</location>
        <topology evidence="1">Multi-pass membrane protein</topology>
    </subcellularLocation>
</comment>
<evidence type="ECO:0000256" key="1">
    <source>
        <dbReference type="ARBA" id="ARBA00004651"/>
    </source>
</evidence>
<feature type="domain" description="ABC transporter" evidence="8">
    <location>
        <begin position="337"/>
        <end position="545"/>
    </location>
</feature>
<dbReference type="InterPro" id="IPR011527">
    <property type="entry name" value="ABC1_TM_dom"/>
</dbReference>
<evidence type="ECO:0000259" key="9">
    <source>
        <dbReference type="PROSITE" id="PS50929"/>
    </source>
</evidence>
<feature type="domain" description="ABC transmembrane type-1" evidence="9">
    <location>
        <begin position="22"/>
        <end position="309"/>
    </location>
</feature>
<dbReference type="EMBL" id="QXXQ01000010">
    <property type="protein sequence ID" value="RID90773.1"/>
    <property type="molecule type" value="Genomic_DNA"/>
</dbReference>
<keyword evidence="2 7" id="KW-0812">Transmembrane</keyword>
<dbReference type="GO" id="GO:0005524">
    <property type="term" value="F:ATP binding"/>
    <property type="evidence" value="ECO:0007669"/>
    <property type="project" value="UniProtKB-KW"/>
</dbReference>
<dbReference type="CDD" id="cd03228">
    <property type="entry name" value="ABCC_MRP_Like"/>
    <property type="match status" value="1"/>
</dbReference>
<dbReference type="PROSITE" id="PS00211">
    <property type="entry name" value="ABC_TRANSPORTER_1"/>
    <property type="match status" value="1"/>
</dbReference>
<feature type="transmembrane region" description="Helical" evidence="7">
    <location>
        <begin position="250"/>
        <end position="270"/>
    </location>
</feature>
<organism evidence="10 11">
    <name type="scientific">Gemmobacter lutimaris</name>
    <dbReference type="NCBI Taxonomy" id="2306023"/>
    <lineage>
        <taxon>Bacteria</taxon>
        <taxon>Pseudomonadati</taxon>
        <taxon>Pseudomonadota</taxon>
        <taxon>Alphaproteobacteria</taxon>
        <taxon>Rhodobacterales</taxon>
        <taxon>Paracoccaceae</taxon>
        <taxon>Gemmobacter</taxon>
    </lineage>
</organism>
<evidence type="ECO:0000256" key="7">
    <source>
        <dbReference type="SAM" id="Phobius"/>
    </source>
</evidence>
<dbReference type="InterPro" id="IPR039421">
    <property type="entry name" value="Type_1_exporter"/>
</dbReference>
<dbReference type="Gene3D" id="1.20.1560.10">
    <property type="entry name" value="ABC transporter type 1, transmembrane domain"/>
    <property type="match status" value="1"/>
</dbReference>
<feature type="transmembrane region" description="Helical" evidence="7">
    <location>
        <begin position="282"/>
        <end position="300"/>
    </location>
</feature>
<dbReference type="PANTHER" id="PTHR24221">
    <property type="entry name" value="ATP-BINDING CASSETTE SUB-FAMILY B"/>
    <property type="match status" value="1"/>
</dbReference>
<dbReference type="GO" id="GO:0034040">
    <property type="term" value="F:ATPase-coupled lipid transmembrane transporter activity"/>
    <property type="evidence" value="ECO:0007669"/>
    <property type="project" value="TreeGrafter"/>
</dbReference>
<keyword evidence="6 7" id="KW-0472">Membrane</keyword>
<dbReference type="InterPro" id="IPR017871">
    <property type="entry name" value="ABC_transporter-like_CS"/>
</dbReference>
<evidence type="ECO:0000256" key="4">
    <source>
        <dbReference type="ARBA" id="ARBA00022840"/>
    </source>
</evidence>
<proteinExistence type="predicted"/>
<evidence type="ECO:0000256" key="3">
    <source>
        <dbReference type="ARBA" id="ARBA00022741"/>
    </source>
</evidence>
<dbReference type="SMART" id="SM00382">
    <property type="entry name" value="AAA"/>
    <property type="match status" value="1"/>
</dbReference>
<feature type="transmembrane region" description="Helical" evidence="7">
    <location>
        <begin position="139"/>
        <end position="159"/>
    </location>
</feature>
<dbReference type="GO" id="GO:0005886">
    <property type="term" value="C:plasma membrane"/>
    <property type="evidence" value="ECO:0007669"/>
    <property type="project" value="UniProtKB-SubCell"/>
</dbReference>
<feature type="transmembrane region" description="Helical" evidence="7">
    <location>
        <begin position="18"/>
        <end position="36"/>
    </location>
</feature>